<dbReference type="InterPro" id="IPR021796">
    <property type="entry name" value="Tll0287-like_dom"/>
</dbReference>
<organism evidence="3 4">
    <name type="scientific">Sedimenticola selenatireducens</name>
    <dbReference type="NCBI Taxonomy" id="191960"/>
    <lineage>
        <taxon>Bacteria</taxon>
        <taxon>Pseudomonadati</taxon>
        <taxon>Pseudomonadota</taxon>
        <taxon>Gammaproteobacteria</taxon>
        <taxon>Chromatiales</taxon>
        <taxon>Sedimenticolaceae</taxon>
        <taxon>Sedimenticola</taxon>
    </lineage>
</organism>
<reference evidence="3 4" key="1">
    <citation type="submission" date="2019-07" db="EMBL/GenBank/DDBJ databases">
        <title>The pathways for chlorine oxyanion respiration interact through the shared metabolite chlorate.</title>
        <authorList>
            <person name="Barnum T.P."/>
            <person name="Cheng Y."/>
            <person name="Hill K.A."/>
            <person name="Lucas L.N."/>
            <person name="Carlson H.K."/>
            <person name="Coates J.D."/>
        </authorList>
    </citation>
    <scope>NUCLEOTIDE SEQUENCE [LARGE SCALE GENOMIC DNA]</scope>
    <source>
        <strain evidence="3 4">BK-1</strain>
    </source>
</reference>
<proteinExistence type="predicted"/>
<gene>
    <name evidence="3" type="ORF">FHP88_09890</name>
</gene>
<evidence type="ECO:0000256" key="1">
    <source>
        <dbReference type="SAM" id="SignalP"/>
    </source>
</evidence>
<feature type="signal peptide" evidence="1">
    <location>
        <begin position="1"/>
        <end position="20"/>
    </location>
</feature>
<dbReference type="EMBL" id="VMNH01000009">
    <property type="protein sequence ID" value="TVO75305.1"/>
    <property type="molecule type" value="Genomic_DNA"/>
</dbReference>
<keyword evidence="4" id="KW-1185">Reference proteome</keyword>
<feature type="chain" id="PRO_5021738758" evidence="1">
    <location>
        <begin position="21"/>
        <end position="184"/>
    </location>
</feature>
<feature type="domain" description="Tll0287-like" evidence="2">
    <location>
        <begin position="52"/>
        <end position="183"/>
    </location>
</feature>
<dbReference type="AlphaFoldDB" id="A0A558E0F6"/>
<accession>A0A558E0F6</accession>
<sequence>MHKKIPLLLLASIISQPLFAGEDVVEARGLIKQFGSTLKGQLVSSMKEGGPVKAIKFCNVRAPGIANEIAAQSGWEIGRTSLKIRSPSNAPDAWELGVLEQFEIRKASGADLATLDFSEVIETNGKKTFRYMKAIPTEKACLNCHAAKVSPEVEEQLKALYPEDEARGFNEGDIRGAFTLSKPL</sequence>
<keyword evidence="1" id="KW-0732">Signal</keyword>
<dbReference type="Pfam" id="PF11845">
    <property type="entry name" value="Tll0287-like"/>
    <property type="match status" value="1"/>
</dbReference>
<comment type="caution">
    <text evidence="3">The sequence shown here is derived from an EMBL/GenBank/DDBJ whole genome shotgun (WGS) entry which is preliminary data.</text>
</comment>
<evidence type="ECO:0000259" key="2">
    <source>
        <dbReference type="Pfam" id="PF11845"/>
    </source>
</evidence>
<dbReference type="OrthoDB" id="9797588at2"/>
<evidence type="ECO:0000313" key="4">
    <source>
        <dbReference type="Proteomes" id="UP000316649"/>
    </source>
</evidence>
<protein>
    <submittedName>
        <fullName evidence="3">DUF3365 domain-containing protein</fullName>
    </submittedName>
</protein>
<dbReference type="RefSeq" id="WP_144358878.1">
    <property type="nucleotide sequence ID" value="NZ_VMNH01000009.1"/>
</dbReference>
<dbReference type="Proteomes" id="UP000316649">
    <property type="component" value="Unassembled WGS sequence"/>
</dbReference>
<evidence type="ECO:0000313" key="3">
    <source>
        <dbReference type="EMBL" id="TVO75305.1"/>
    </source>
</evidence>
<name>A0A558E0F6_9GAMM</name>